<dbReference type="InterPro" id="IPR040976">
    <property type="entry name" value="Pkinase_fungal"/>
</dbReference>
<name>A0A4Y9Y600_9APHY</name>
<feature type="compositionally biased region" description="Basic and acidic residues" evidence="1">
    <location>
        <begin position="852"/>
        <end position="870"/>
    </location>
</feature>
<evidence type="ECO:0000256" key="1">
    <source>
        <dbReference type="SAM" id="MobiDB-lite"/>
    </source>
</evidence>
<comment type="caution">
    <text evidence="3">The sequence shown here is derived from an EMBL/GenBank/DDBJ whole genome shotgun (WGS) entry which is preliminary data.</text>
</comment>
<dbReference type="PANTHER" id="PTHR38248">
    <property type="entry name" value="FUNK1 6"/>
    <property type="match status" value="1"/>
</dbReference>
<dbReference type="Pfam" id="PF17667">
    <property type="entry name" value="Pkinase_fungal"/>
    <property type="match status" value="1"/>
</dbReference>
<sequence>MPSLTHRAGPRNSHSLSCSSCLHRLLPIPCSDDAISGINLTDKDSLCIPKSDAQPLVAYANRRKSTVDEDRWKTEIVKKIVEIEDPLDAFLQEFVPSSKPVPPLPKRRGGYFRIPKDVTEPNMYEPVRKGFGKLVESFPAEKRPNFFNNEHKPLPLPFEALRAEHLSTKPDVVATVPTIPSDTTALRWRNIAFVIEVKGADDDDPMLNITEKRNSTLVQLAKSALNLMLAQGRLFVLLVGIYGSKTRIYRFDRAGVIVSQAFQYARGEGPAILYEFLWRLVHPHNTACRVAGGDPTIRLANKKEQQKAQNWVFKLDPTHEFTNEDRQACRFITVNDKKGNCKTSPCIYLVYRLLFVSPQPFTRGTVVWEALELGPGNKSNGKRVVIKDYWRQLARTPESDFYEEMIDANMEFMGVVEYKYGEDLGAPEAPETRQPTAFPLCSDAEAEVARDSTGVAGGNVTSPVADEYGPPADEGETRRSSSNEADAEDSDAVAGYSIASDAACHVSDSLTSPLTSLSSDSDAEHYSARRDSIACGSANPSSSDSLSVLTPSPSPESIDSGASTPPAGHRTVSGLYHAGRKHPFHERSHMRLVLETVGVPLRQFNSTRELVIALRDAIEGHKRAYHAGIIHQDISEGNVMIVRHKNGSGGFLQDFDCAFSWRRFLRRCGWRATKESWEKYVRTDEGHLDPTVEPLNTEIVAERRKMHDRKQRTGTLHFMAIEVVKGRVTHDVRHDLESFYWLLVWMVLRHARHQHCDGIHGWRQLFDHSTDATSAGSKMFWLESEDVLTVENNPPLNRLLEELRVLCLQYRSVSTLPQASMTHDQVLGIFGDALAMEGWPEGDAALEYQRPQHDKDQEGLEARDQPREYSSDIEPSSESSSLGPSPSTPHIGSIMAVPDSGEPAEDQDGHNDQYPDELIRGRNRIQQQPNSQRTSPHYAASAADAVYITGTHSESNSQTARSSGFVVAEHWQGG</sequence>
<feature type="compositionally biased region" description="Low complexity" evidence="1">
    <location>
        <begin position="872"/>
        <end position="885"/>
    </location>
</feature>
<proteinExistence type="predicted"/>
<feature type="region of interest" description="Disordered" evidence="1">
    <location>
        <begin position="453"/>
        <end position="491"/>
    </location>
</feature>
<feature type="compositionally biased region" description="Basic and acidic residues" evidence="1">
    <location>
        <begin position="907"/>
        <end position="916"/>
    </location>
</feature>
<dbReference type="AlphaFoldDB" id="A0A4Y9Y600"/>
<feature type="region of interest" description="Disordered" evidence="1">
    <location>
        <begin position="951"/>
        <end position="974"/>
    </location>
</feature>
<dbReference type="Gene3D" id="1.10.510.10">
    <property type="entry name" value="Transferase(Phosphotransferase) domain 1"/>
    <property type="match status" value="1"/>
</dbReference>
<dbReference type="EMBL" id="SEKV01000391">
    <property type="protein sequence ID" value="TFY57944.1"/>
    <property type="molecule type" value="Genomic_DNA"/>
</dbReference>
<feature type="compositionally biased region" description="Polar residues" evidence="1">
    <location>
        <begin position="951"/>
        <end position="962"/>
    </location>
</feature>
<organism evidence="3 4">
    <name type="scientific">Rhodofomes roseus</name>
    <dbReference type="NCBI Taxonomy" id="34475"/>
    <lineage>
        <taxon>Eukaryota</taxon>
        <taxon>Fungi</taxon>
        <taxon>Dikarya</taxon>
        <taxon>Basidiomycota</taxon>
        <taxon>Agaricomycotina</taxon>
        <taxon>Agaricomycetes</taxon>
        <taxon>Polyporales</taxon>
        <taxon>Rhodofomes</taxon>
    </lineage>
</organism>
<feature type="region of interest" description="Disordered" evidence="1">
    <location>
        <begin position="852"/>
        <end position="916"/>
    </location>
</feature>
<dbReference type="SUPFAM" id="SSF56112">
    <property type="entry name" value="Protein kinase-like (PK-like)"/>
    <property type="match status" value="1"/>
</dbReference>
<evidence type="ECO:0000259" key="2">
    <source>
        <dbReference type="Pfam" id="PF17667"/>
    </source>
</evidence>
<feature type="domain" description="Fungal-type protein kinase" evidence="2">
    <location>
        <begin position="182"/>
        <end position="747"/>
    </location>
</feature>
<dbReference type="Proteomes" id="UP000298390">
    <property type="component" value="Unassembled WGS sequence"/>
</dbReference>
<feature type="compositionally biased region" description="Low complexity" evidence="1">
    <location>
        <begin position="537"/>
        <end position="557"/>
    </location>
</feature>
<dbReference type="PANTHER" id="PTHR38248:SF2">
    <property type="entry name" value="FUNK1 11"/>
    <property type="match status" value="1"/>
</dbReference>
<dbReference type="InterPro" id="IPR011009">
    <property type="entry name" value="Kinase-like_dom_sf"/>
</dbReference>
<protein>
    <recommendedName>
        <fullName evidence="2">Fungal-type protein kinase domain-containing protein</fullName>
    </recommendedName>
</protein>
<feature type="region of interest" description="Disordered" evidence="1">
    <location>
        <begin position="528"/>
        <end position="574"/>
    </location>
</feature>
<reference evidence="3 4" key="1">
    <citation type="submission" date="2019-01" db="EMBL/GenBank/DDBJ databases">
        <title>Genome sequencing of the rare red list fungi Fomitopsis rosea.</title>
        <authorList>
            <person name="Buettner E."/>
            <person name="Kellner H."/>
        </authorList>
    </citation>
    <scope>NUCLEOTIDE SEQUENCE [LARGE SCALE GENOMIC DNA]</scope>
    <source>
        <strain evidence="3 4">DSM 105464</strain>
    </source>
</reference>
<gene>
    <name evidence="3" type="ORF">EVJ58_g6714</name>
</gene>
<evidence type="ECO:0000313" key="4">
    <source>
        <dbReference type="Proteomes" id="UP000298390"/>
    </source>
</evidence>
<evidence type="ECO:0000313" key="3">
    <source>
        <dbReference type="EMBL" id="TFY57944.1"/>
    </source>
</evidence>
<accession>A0A4Y9Y600</accession>